<dbReference type="AlphaFoldDB" id="A0A918RNL4"/>
<organism evidence="1 2">
    <name type="scientific">Arenicella chitinivorans</name>
    <dbReference type="NCBI Taxonomy" id="1329800"/>
    <lineage>
        <taxon>Bacteria</taxon>
        <taxon>Pseudomonadati</taxon>
        <taxon>Pseudomonadota</taxon>
        <taxon>Gammaproteobacteria</taxon>
        <taxon>Arenicellales</taxon>
        <taxon>Arenicellaceae</taxon>
        <taxon>Arenicella</taxon>
    </lineage>
</organism>
<evidence type="ECO:0000313" key="1">
    <source>
        <dbReference type="EMBL" id="GHA05380.1"/>
    </source>
</evidence>
<dbReference type="EMBL" id="BMXA01000002">
    <property type="protein sequence ID" value="GHA05380.1"/>
    <property type="molecule type" value="Genomic_DNA"/>
</dbReference>
<dbReference type="RefSeq" id="WP_189399291.1">
    <property type="nucleotide sequence ID" value="NZ_BMXA01000002.1"/>
</dbReference>
<sequence>MNNTRLQAAAKHFLQQHPKGFEDASLAEVMTRHSKAKLSEFAQQHFAPDSTATDAEIIDAMVKLVSRSSMVSMFEKPKFRDFCQRLDNMQAGFLADSLMRFLHDDQAAGFDAMLSLLDTQKLAKWSLMTIIPSYYAPQYEVFVKPTTAKGIIAYLELEGLAYKPRPSWAFYTGYRDWVNSAKQRVDPSLSPTNAAFTGFLMMSLS</sequence>
<gene>
    <name evidence="1" type="ORF">GCM10008090_13700</name>
</gene>
<reference evidence="1" key="2">
    <citation type="submission" date="2020-09" db="EMBL/GenBank/DDBJ databases">
        <authorList>
            <person name="Sun Q."/>
            <person name="Kim S."/>
        </authorList>
    </citation>
    <scope>NUCLEOTIDE SEQUENCE</scope>
    <source>
        <strain evidence="1">KCTC 12711</strain>
    </source>
</reference>
<name>A0A918RNL4_9GAMM</name>
<keyword evidence="2" id="KW-1185">Reference proteome</keyword>
<accession>A0A918RNL4</accession>
<reference evidence="1" key="1">
    <citation type="journal article" date="2014" name="Int. J. Syst. Evol. Microbiol.">
        <title>Complete genome sequence of Corynebacterium casei LMG S-19264T (=DSM 44701T), isolated from a smear-ripened cheese.</title>
        <authorList>
            <consortium name="US DOE Joint Genome Institute (JGI-PGF)"/>
            <person name="Walter F."/>
            <person name="Albersmeier A."/>
            <person name="Kalinowski J."/>
            <person name="Ruckert C."/>
        </authorList>
    </citation>
    <scope>NUCLEOTIDE SEQUENCE</scope>
    <source>
        <strain evidence="1">KCTC 12711</strain>
    </source>
</reference>
<proteinExistence type="predicted"/>
<dbReference type="Proteomes" id="UP000614811">
    <property type="component" value="Unassembled WGS sequence"/>
</dbReference>
<protein>
    <submittedName>
        <fullName evidence="1">Uncharacterized protein</fullName>
    </submittedName>
</protein>
<evidence type="ECO:0000313" key="2">
    <source>
        <dbReference type="Proteomes" id="UP000614811"/>
    </source>
</evidence>
<comment type="caution">
    <text evidence="1">The sequence shown here is derived from an EMBL/GenBank/DDBJ whole genome shotgun (WGS) entry which is preliminary data.</text>
</comment>